<evidence type="ECO:0000313" key="2">
    <source>
        <dbReference type="Proteomes" id="UP000035579"/>
    </source>
</evidence>
<sequence>MFAVGDRLYVNYSEQGYDIVDVSNPSDLRTLGNFSHRGPQYSHHNAVGTFAGRTIAFMGGEGPGEHLRVLDITDPAHIVKIGEFQLRAPISIHNMLLVGKKLYLSWYQEGVRVLDVSNPTRPTQVAYYNTFRESDPGRGDYYDGAIGIRVPGDGYLYVVDTSRGLMLLREP</sequence>
<proteinExistence type="predicted"/>
<accession>A0AAC8TBK3</accession>
<reference evidence="1 2" key="1">
    <citation type="submission" date="2015-05" db="EMBL/GenBank/DDBJ databases">
        <title>Genome assembly of Archangium gephyra DSM 2261.</title>
        <authorList>
            <person name="Sharma G."/>
            <person name="Subramanian S."/>
        </authorList>
    </citation>
    <scope>NUCLEOTIDE SEQUENCE [LARGE SCALE GENOMIC DNA]</scope>
    <source>
        <strain evidence="1 2">DSM 2261</strain>
    </source>
</reference>
<dbReference type="InterPro" id="IPR013211">
    <property type="entry name" value="LVIVD"/>
</dbReference>
<dbReference type="Proteomes" id="UP000035579">
    <property type="component" value="Chromosome"/>
</dbReference>
<dbReference type="SUPFAM" id="SSF75011">
    <property type="entry name" value="3-carboxy-cis,cis-mucoante lactonizing enzyme"/>
    <property type="match status" value="1"/>
</dbReference>
<evidence type="ECO:0000313" key="1">
    <source>
        <dbReference type="EMBL" id="AKI98515.1"/>
    </source>
</evidence>
<gene>
    <name evidence="1" type="ORF">AA314_00142</name>
</gene>
<protein>
    <recommendedName>
        <fullName evidence="3">LVIVD repeat-containing protein</fullName>
    </recommendedName>
</protein>
<organism evidence="1 2">
    <name type="scientific">Archangium gephyra</name>
    <dbReference type="NCBI Taxonomy" id="48"/>
    <lineage>
        <taxon>Bacteria</taxon>
        <taxon>Pseudomonadati</taxon>
        <taxon>Myxococcota</taxon>
        <taxon>Myxococcia</taxon>
        <taxon>Myxococcales</taxon>
        <taxon>Cystobacterineae</taxon>
        <taxon>Archangiaceae</taxon>
        <taxon>Archangium</taxon>
    </lineage>
</organism>
<evidence type="ECO:0008006" key="3">
    <source>
        <dbReference type="Google" id="ProtNLM"/>
    </source>
</evidence>
<name>A0AAC8TBK3_9BACT</name>
<dbReference type="AlphaFoldDB" id="A0AAC8TBK3"/>
<dbReference type="KEGG" id="age:AA314_00142"/>
<dbReference type="EMBL" id="CP011509">
    <property type="protein sequence ID" value="AKI98515.1"/>
    <property type="molecule type" value="Genomic_DNA"/>
</dbReference>
<dbReference type="Pfam" id="PF08309">
    <property type="entry name" value="LVIVD"/>
    <property type="match status" value="2"/>
</dbReference>